<dbReference type="Gene3D" id="3.90.1530.10">
    <property type="entry name" value="Conserved hypothetical protein from pyrococcus furiosus pfu- 392566-001, ParB domain"/>
    <property type="match status" value="1"/>
</dbReference>
<dbReference type="EMBL" id="QUAB01000037">
    <property type="protein sequence ID" value="REJ06193.1"/>
    <property type="molecule type" value="Genomic_DNA"/>
</dbReference>
<dbReference type="Gene3D" id="1.10.8.10">
    <property type="entry name" value="DNA helicase RuvA subunit, C-terminal domain"/>
    <property type="match status" value="1"/>
</dbReference>
<evidence type="ECO:0000313" key="2">
    <source>
        <dbReference type="Proteomes" id="UP000262172"/>
    </source>
</evidence>
<name>A0A371NUQ5_9MICO</name>
<sequence length="317" mass="34667">MSIATRPAARRATPDLVRHALPGDLLDVRIGDVLPTQPSLGYDEVYCKLGRYTLGKDRINRKFDDWCAVNGQGGAVTAEADAGLRDLSSFTCEIALGAESAESIAAMKTVVIGPHDALYLTDGHHVLTSFHALADGGADLRVRLRVLVNLSDMGHDQFWEAMQQNGWTYLKDAEGDPITPRQLPTSVGIGHLEDDRLRGLLYFARGIGYAAGSVPFQEFYWADWLRTSGTVDLSGWDRDDSASYLDAIEQLTRAQVELDKDAVIAGGRTAGELGALHTWNRREFAKLSKPYEDAKPGKLAYAMEFKQLNGLVGATVQ</sequence>
<comment type="caution">
    <text evidence="1">The sequence shown here is derived from an EMBL/GenBank/DDBJ whole genome shotgun (WGS) entry which is preliminary data.</text>
</comment>
<reference evidence="1 2" key="1">
    <citation type="submission" date="2018-08" db="EMBL/GenBank/DDBJ databases">
        <title>Isolation, diversity and antifungal activity of Actinobacteria from cow dung.</title>
        <authorList>
            <person name="Ling L."/>
        </authorList>
    </citation>
    <scope>NUCLEOTIDE SEQUENCE [LARGE SCALE GENOMIC DNA]</scope>
    <source>
        <strain evidence="1 2">NEAU-LLE</strain>
    </source>
</reference>
<dbReference type="RefSeq" id="WP_116241610.1">
    <property type="nucleotide sequence ID" value="NZ_QUAB01000037.1"/>
</dbReference>
<dbReference type="SUPFAM" id="SSF110849">
    <property type="entry name" value="ParB/Sulfiredoxin"/>
    <property type="match status" value="1"/>
</dbReference>
<organism evidence="1 2">
    <name type="scientific">Microbacterium bovistercoris</name>
    <dbReference type="NCBI Taxonomy" id="2293570"/>
    <lineage>
        <taxon>Bacteria</taxon>
        <taxon>Bacillati</taxon>
        <taxon>Actinomycetota</taxon>
        <taxon>Actinomycetes</taxon>
        <taxon>Micrococcales</taxon>
        <taxon>Microbacteriaceae</taxon>
        <taxon>Microbacterium</taxon>
    </lineage>
</organism>
<gene>
    <name evidence="1" type="ORF">DY023_06890</name>
</gene>
<keyword evidence="2" id="KW-1185">Reference proteome</keyword>
<dbReference type="Proteomes" id="UP000262172">
    <property type="component" value="Unassembled WGS sequence"/>
</dbReference>
<dbReference type="InterPro" id="IPR014956">
    <property type="entry name" value="ParBc_2"/>
</dbReference>
<dbReference type="OrthoDB" id="5062992at2"/>
<evidence type="ECO:0000313" key="1">
    <source>
        <dbReference type="EMBL" id="REJ06193.1"/>
    </source>
</evidence>
<dbReference type="InterPro" id="IPR036086">
    <property type="entry name" value="ParB/Sulfiredoxin_sf"/>
</dbReference>
<dbReference type="CDD" id="cd16390">
    <property type="entry name" value="ParB_N_Srx_like"/>
    <property type="match status" value="1"/>
</dbReference>
<accession>A0A371NUQ5</accession>
<dbReference type="AlphaFoldDB" id="A0A371NUQ5"/>
<proteinExistence type="predicted"/>
<protein>
    <submittedName>
        <fullName evidence="1">Chromosome partitioning protein ParB</fullName>
    </submittedName>
</protein>
<dbReference type="Pfam" id="PF08857">
    <property type="entry name" value="ParBc_2"/>
    <property type="match status" value="1"/>
</dbReference>